<sequence>MQTPFMGAEQVKTLQFEEMMKMEYSHGDSEPVLFFIGRVTIPPPAYTATLSPLHELALMMRGDSGDMAAKEHQAG</sequence>
<organism evidence="1 2">
    <name type="scientific">Ancylostoma ceylanicum</name>
    <dbReference type="NCBI Taxonomy" id="53326"/>
    <lineage>
        <taxon>Eukaryota</taxon>
        <taxon>Metazoa</taxon>
        <taxon>Ecdysozoa</taxon>
        <taxon>Nematoda</taxon>
        <taxon>Chromadorea</taxon>
        <taxon>Rhabditida</taxon>
        <taxon>Rhabditina</taxon>
        <taxon>Rhabditomorpha</taxon>
        <taxon>Strongyloidea</taxon>
        <taxon>Ancylostomatidae</taxon>
        <taxon>Ancylostomatinae</taxon>
        <taxon>Ancylostoma</taxon>
    </lineage>
</organism>
<reference evidence="2" key="1">
    <citation type="journal article" date="2015" name="Nat. Genet.">
        <title>The genome and transcriptome of the zoonotic hookworm Ancylostoma ceylanicum identify infection-specific gene families.</title>
        <authorList>
            <person name="Schwarz E.M."/>
            <person name="Hu Y."/>
            <person name="Antoshechkin I."/>
            <person name="Miller M.M."/>
            <person name="Sternberg P.W."/>
            <person name="Aroian R.V."/>
        </authorList>
    </citation>
    <scope>NUCLEOTIDE SEQUENCE</scope>
    <source>
        <strain evidence="2">HY135</strain>
    </source>
</reference>
<dbReference type="Proteomes" id="UP000024635">
    <property type="component" value="Unassembled WGS sequence"/>
</dbReference>
<keyword evidence="2" id="KW-1185">Reference proteome</keyword>
<gene>
    <name evidence="1" type="primary">Acey_s0054.g2473</name>
    <name evidence="1" type="ORF">Y032_0054g2473</name>
</gene>
<accession>A0A016U5Q6</accession>
<dbReference type="AlphaFoldDB" id="A0A016U5Q6"/>
<protein>
    <submittedName>
        <fullName evidence="1">Uncharacterized protein</fullName>
    </submittedName>
</protein>
<evidence type="ECO:0000313" key="2">
    <source>
        <dbReference type="Proteomes" id="UP000024635"/>
    </source>
</evidence>
<name>A0A016U5Q6_9BILA</name>
<dbReference type="EMBL" id="JARK01001390">
    <property type="protein sequence ID" value="EYC10639.1"/>
    <property type="molecule type" value="Genomic_DNA"/>
</dbReference>
<evidence type="ECO:0000313" key="1">
    <source>
        <dbReference type="EMBL" id="EYC10639.1"/>
    </source>
</evidence>
<proteinExistence type="predicted"/>
<comment type="caution">
    <text evidence="1">The sequence shown here is derived from an EMBL/GenBank/DDBJ whole genome shotgun (WGS) entry which is preliminary data.</text>
</comment>